<evidence type="ECO:0000259" key="1">
    <source>
        <dbReference type="PROSITE" id="PS51746"/>
    </source>
</evidence>
<dbReference type="InterPro" id="IPR001932">
    <property type="entry name" value="PPM-type_phosphatase-like_dom"/>
</dbReference>
<dbReference type="AlphaFoldDB" id="A0A8S1IM55"/>
<reference evidence="2" key="1">
    <citation type="submission" date="2020-12" db="EMBL/GenBank/DDBJ databases">
        <authorList>
            <person name="Iha C."/>
        </authorList>
    </citation>
    <scope>NUCLEOTIDE SEQUENCE</scope>
</reference>
<feature type="domain" description="PPM-type phosphatase" evidence="1">
    <location>
        <begin position="42"/>
        <end position="348"/>
    </location>
</feature>
<dbReference type="OrthoDB" id="420076at2759"/>
<dbReference type="GO" id="GO:0004722">
    <property type="term" value="F:protein serine/threonine phosphatase activity"/>
    <property type="evidence" value="ECO:0007669"/>
    <property type="project" value="InterPro"/>
</dbReference>
<accession>A0A8S1IM55</accession>
<dbReference type="InterPro" id="IPR015655">
    <property type="entry name" value="PP2C"/>
</dbReference>
<keyword evidence="3" id="KW-1185">Reference proteome</keyword>
<dbReference type="EMBL" id="CAJHUC010000046">
    <property type="protein sequence ID" value="CAD7694676.1"/>
    <property type="molecule type" value="Genomic_DNA"/>
</dbReference>
<sequence length="348" mass="38128">MGCCQSAPRVDEAPPKSPTIERLPSLVNLQSHHKVNHPVGMKVHAHSAGWQANAAYGDYHAVHTTDDYMFAALFDAHTATEAAAFCKANCIQIFQLCLRRGGGDLRAVLKDTFKELDAQFFKSQATPVMKAACGASGVIVYVEFSKHRCYVANLGTAQCVVGWATGGFNSKSCDGRLLTHDHSARDPVQQQLLRDEFPSDPNIIHYYEGKPMLKGVTKLTRCIGYGLGKDSTLAGHYNRVGVRKVSPLPTREKPYISNEADVAVHDLSPQDEHILLVSEGVLQLLSPTDASLFCSQFSHAHLRMLHRELSQQMPSTSATEQDLGPSTASPAAALVRYTMVKAADNWRR</sequence>
<protein>
    <recommendedName>
        <fullName evidence="1">PPM-type phosphatase domain-containing protein</fullName>
    </recommendedName>
</protein>
<gene>
    <name evidence="2" type="ORF">OSTQU699_LOCUS39</name>
</gene>
<dbReference type="Pfam" id="PF00481">
    <property type="entry name" value="PP2C"/>
    <property type="match status" value="1"/>
</dbReference>
<dbReference type="InterPro" id="IPR036457">
    <property type="entry name" value="PPM-type-like_dom_sf"/>
</dbReference>
<comment type="caution">
    <text evidence="2">The sequence shown here is derived from an EMBL/GenBank/DDBJ whole genome shotgun (WGS) entry which is preliminary data.</text>
</comment>
<organism evidence="2 3">
    <name type="scientific">Ostreobium quekettii</name>
    <dbReference type="NCBI Taxonomy" id="121088"/>
    <lineage>
        <taxon>Eukaryota</taxon>
        <taxon>Viridiplantae</taxon>
        <taxon>Chlorophyta</taxon>
        <taxon>core chlorophytes</taxon>
        <taxon>Ulvophyceae</taxon>
        <taxon>TCBD clade</taxon>
        <taxon>Bryopsidales</taxon>
        <taxon>Ostreobineae</taxon>
        <taxon>Ostreobiaceae</taxon>
        <taxon>Ostreobium</taxon>
    </lineage>
</organism>
<dbReference type="PROSITE" id="PS51746">
    <property type="entry name" value="PPM_2"/>
    <property type="match status" value="1"/>
</dbReference>
<proteinExistence type="predicted"/>
<dbReference type="CDD" id="cd00143">
    <property type="entry name" value="PP2Cc"/>
    <property type="match status" value="1"/>
</dbReference>
<dbReference type="PANTHER" id="PTHR13832">
    <property type="entry name" value="PROTEIN PHOSPHATASE 2C"/>
    <property type="match status" value="1"/>
</dbReference>
<dbReference type="PANTHER" id="PTHR13832:SF792">
    <property type="entry name" value="GM14286P"/>
    <property type="match status" value="1"/>
</dbReference>
<dbReference type="Proteomes" id="UP000708148">
    <property type="component" value="Unassembled WGS sequence"/>
</dbReference>
<evidence type="ECO:0000313" key="2">
    <source>
        <dbReference type="EMBL" id="CAD7694676.1"/>
    </source>
</evidence>
<evidence type="ECO:0000313" key="3">
    <source>
        <dbReference type="Proteomes" id="UP000708148"/>
    </source>
</evidence>
<name>A0A8S1IM55_9CHLO</name>
<dbReference type="Gene3D" id="3.60.40.10">
    <property type="entry name" value="PPM-type phosphatase domain"/>
    <property type="match status" value="1"/>
</dbReference>
<dbReference type="SMART" id="SM00332">
    <property type="entry name" value="PP2Cc"/>
    <property type="match status" value="1"/>
</dbReference>
<dbReference type="SUPFAM" id="SSF81606">
    <property type="entry name" value="PP2C-like"/>
    <property type="match status" value="1"/>
</dbReference>